<keyword evidence="4" id="KW-1185">Reference proteome</keyword>
<reference evidence="5" key="2">
    <citation type="submission" date="2025-08" db="UniProtKB">
        <authorList>
            <consortium name="RefSeq"/>
        </authorList>
    </citation>
    <scope>IDENTIFICATION</scope>
</reference>
<gene>
    <name evidence="5" type="primary">ARHGAP30</name>
</gene>
<dbReference type="PROSITE" id="PS50238">
    <property type="entry name" value="RHOGAP"/>
    <property type="match status" value="1"/>
</dbReference>
<feature type="compositionally biased region" description="Polar residues" evidence="2">
    <location>
        <begin position="987"/>
        <end position="1002"/>
    </location>
</feature>
<dbReference type="Pfam" id="PF00620">
    <property type="entry name" value="RhoGAP"/>
    <property type="match status" value="1"/>
</dbReference>
<feature type="region of interest" description="Disordered" evidence="2">
    <location>
        <begin position="494"/>
        <end position="828"/>
    </location>
</feature>
<dbReference type="SMART" id="SM00324">
    <property type="entry name" value="RhoGAP"/>
    <property type="match status" value="1"/>
</dbReference>
<feature type="compositionally biased region" description="Acidic residues" evidence="2">
    <location>
        <begin position="584"/>
        <end position="602"/>
    </location>
</feature>
<dbReference type="PANTHER" id="PTHR15729:SF12">
    <property type="entry name" value="RHO GTPASE-ACTIVATING PROTEIN 30"/>
    <property type="match status" value="1"/>
</dbReference>
<feature type="compositionally biased region" description="Basic and acidic residues" evidence="2">
    <location>
        <begin position="748"/>
        <end position="772"/>
    </location>
</feature>
<reference evidence="4" key="1">
    <citation type="submission" date="2025-05" db="UniProtKB">
        <authorList>
            <consortium name="RefSeq"/>
        </authorList>
    </citation>
    <scope>NUCLEOTIDE SEQUENCE [LARGE SCALE GENOMIC DNA]</scope>
</reference>
<evidence type="ECO:0000313" key="5">
    <source>
        <dbReference type="RefSeq" id="XP_007171801.1"/>
    </source>
</evidence>
<dbReference type="RefSeq" id="XP_007171801.1">
    <property type="nucleotide sequence ID" value="XM_007171739.3"/>
</dbReference>
<feature type="region of interest" description="Disordered" evidence="2">
    <location>
        <begin position="960"/>
        <end position="1008"/>
    </location>
</feature>
<feature type="region of interest" description="Disordered" evidence="2">
    <location>
        <begin position="300"/>
        <end position="327"/>
    </location>
</feature>
<feature type="compositionally biased region" description="Acidic residues" evidence="2">
    <location>
        <begin position="666"/>
        <end position="676"/>
    </location>
</feature>
<dbReference type="AlphaFoldDB" id="A0A383Z9W3"/>
<proteinExistence type="predicted"/>
<keyword evidence="1" id="KW-0343">GTPase activation</keyword>
<feature type="compositionally biased region" description="Basic and acidic residues" evidence="2">
    <location>
        <begin position="722"/>
        <end position="738"/>
    </location>
</feature>
<accession>A0A383Z9W3</accession>
<dbReference type="CTD" id="257106"/>
<feature type="compositionally biased region" description="Basic and acidic residues" evidence="2">
    <location>
        <begin position="613"/>
        <end position="665"/>
    </location>
</feature>
<dbReference type="InterPro" id="IPR051576">
    <property type="entry name" value="PX-Rho_GAP"/>
</dbReference>
<dbReference type="InterPro" id="IPR000198">
    <property type="entry name" value="RhoGAP_dom"/>
</dbReference>
<evidence type="ECO:0000256" key="2">
    <source>
        <dbReference type="SAM" id="MobiDB-lite"/>
    </source>
</evidence>
<evidence type="ECO:0000313" key="4">
    <source>
        <dbReference type="Proteomes" id="UP001652580"/>
    </source>
</evidence>
<name>A0A383Z9W3_BALAC</name>
<feature type="compositionally biased region" description="Basic and acidic residues" evidence="2">
    <location>
        <begin position="571"/>
        <end position="583"/>
    </location>
</feature>
<dbReference type="PANTHER" id="PTHR15729">
    <property type="entry name" value="CDC42 GTPASE-ACTIVATING PROTEIN"/>
    <property type="match status" value="1"/>
</dbReference>
<organism evidence="4 5">
    <name type="scientific">Balaenoptera acutorostrata</name>
    <name type="common">Common minke whale</name>
    <name type="synonym">Balaena rostrata</name>
    <dbReference type="NCBI Taxonomy" id="9767"/>
    <lineage>
        <taxon>Eukaryota</taxon>
        <taxon>Metazoa</taxon>
        <taxon>Chordata</taxon>
        <taxon>Craniata</taxon>
        <taxon>Vertebrata</taxon>
        <taxon>Euteleostomi</taxon>
        <taxon>Mammalia</taxon>
        <taxon>Eutheria</taxon>
        <taxon>Laurasiatheria</taxon>
        <taxon>Artiodactyla</taxon>
        <taxon>Whippomorpha</taxon>
        <taxon>Cetacea</taxon>
        <taxon>Mysticeti</taxon>
        <taxon>Balaenopteridae</taxon>
        <taxon>Balaenoptera</taxon>
    </lineage>
</organism>
<dbReference type="GO" id="GO:0005096">
    <property type="term" value="F:GTPase activator activity"/>
    <property type="evidence" value="ECO:0007669"/>
    <property type="project" value="UniProtKB-KW"/>
</dbReference>
<feature type="compositionally biased region" description="Basic and acidic residues" evidence="2">
    <location>
        <begin position="308"/>
        <end position="321"/>
    </location>
</feature>
<feature type="domain" description="Rho-GAP" evidence="3">
    <location>
        <begin position="20"/>
        <end position="215"/>
    </location>
</feature>
<dbReference type="Proteomes" id="UP001652580">
    <property type="component" value="Chromosome 1"/>
</dbReference>
<protein>
    <submittedName>
        <fullName evidence="5">Rho GTPase-activating protein 30 isoform X3</fullName>
    </submittedName>
</protein>
<dbReference type="GeneID" id="103019449"/>
<dbReference type="CDD" id="cd04384">
    <property type="entry name" value="RhoGAP_CdGAP"/>
    <property type="match status" value="1"/>
</dbReference>
<feature type="compositionally biased region" description="Basic and acidic residues" evidence="2">
    <location>
        <begin position="698"/>
        <end position="714"/>
    </location>
</feature>
<dbReference type="GO" id="GO:0007264">
    <property type="term" value="P:small GTPase-mediated signal transduction"/>
    <property type="evidence" value="ECO:0007669"/>
    <property type="project" value="TreeGrafter"/>
</dbReference>
<feature type="region of interest" description="Disordered" evidence="2">
    <location>
        <begin position="356"/>
        <end position="410"/>
    </location>
</feature>
<dbReference type="SUPFAM" id="SSF48350">
    <property type="entry name" value="GTPase activation domain, GAP"/>
    <property type="match status" value="1"/>
</dbReference>
<evidence type="ECO:0000259" key="3">
    <source>
        <dbReference type="PROSITE" id="PS50238"/>
    </source>
</evidence>
<feature type="compositionally biased region" description="Polar residues" evidence="2">
    <location>
        <begin position="793"/>
        <end position="802"/>
    </location>
</feature>
<dbReference type="Gene3D" id="1.10.555.10">
    <property type="entry name" value="Rho GTPase activation protein"/>
    <property type="match status" value="1"/>
</dbReference>
<evidence type="ECO:0000256" key="1">
    <source>
        <dbReference type="ARBA" id="ARBA00022468"/>
    </source>
</evidence>
<sequence>MKSRQKGKKKGSSKERVFGCDLQEHLQHSGQEVPQVLRSCAEFVEEYGVVDGIYRLSGVSSNIQKLRQEFEAERKPDLRRDVYLQDIHCVSSLCKAYFRELPDPLLTYRLYDKFAEAVAVQLEPERLVKILEVLRELPVPNYRTLEFLMRHLVHMASLSAQTNMHARNLAIVWAPNLLRSKDIEASGFNGTAAFMEVRVQSIVVEFILTHVDQLFEGAALSGGEVESGWRSLPGVRVSGSPEDLMPRSLPYHLPSILQAGDGPPQMRPYHTIIEIAEHKRKGSLKVRKWRSIFNLGRSGHETKRKLPRGAEDREDKSDKGSLRPAKSMDSLSAVAGVSDGIISNVSLAGFARGLEYPTLQPRPSPASGPGSGPGLGPGPPDEKLEASPAPGPLADSGPADMTPALEDCLSQEVQDSFSFLEDSSSSEAEWVGVVDGEVVKAGPAGAAFSPGEDDPGMGYLEELLGVGPQVEEFSVEPPLDDLSLDEAQFVLAPSCCSLDSPGSRPEAEEESGEEVFLSAYDDLSPLLGPELPTWEGSGSLEEKGTGSGRQEAPGQAEGEQAFWEVEEDKEAEPGSRGDIREEAEGSPESEVEGAEASEDGVEAEGSQKVIDSLSERCGEEREETDAKGEESKGQQEDESMEEAKGVEETGGEQGKDQGKEGKTEREEEAEEGDEAQGEAGRDPEDGAQENQTAEESWEVVHKQEAEGGREDEVKGQGGDENQEAREDQGDGEDSRIPEEAAEGGAGEVSKERECGDGEAEGDQRAGGDHLEEGSLPEVSPVESLEVDSAKEGNAQSSETEQAAPQPRRPEELDPEGQPSPLGSAGGVSMRLASTLVQVQQVRSVPVVPPKPQFAKMPSAMCGKIHVAPANPCPRPGRLDGTPGEWAWGSRASRSSWRNGGSLSFDAAVALARDRQRTEAQAVRRTQTCTGAGDYSLIPKTSPYSMIPAYCPRPLSCLELPAEGTEGSGPRSRFSLPPREPQLPEPVTSPQRRSYAFETQANSGKGEAL</sequence>
<dbReference type="FunFam" id="1.10.555.10:FF:000002">
    <property type="entry name" value="rho GTPase-activating protein 32 isoform X1"/>
    <property type="match status" value="1"/>
</dbReference>
<dbReference type="InterPro" id="IPR008936">
    <property type="entry name" value="Rho_GTPase_activation_prot"/>
</dbReference>